<protein>
    <recommendedName>
        <fullName evidence="4">GyrI-like small molecule binding domain-containing protein</fullName>
    </recommendedName>
</protein>
<keyword evidence="1" id="KW-0472">Membrane</keyword>
<feature type="transmembrane region" description="Helical" evidence="1">
    <location>
        <begin position="5"/>
        <end position="25"/>
    </location>
</feature>
<keyword evidence="3" id="KW-1185">Reference proteome</keyword>
<dbReference type="RefSeq" id="WP_241292365.1">
    <property type="nucleotide sequence ID" value="NZ_JAKZGR010000003.1"/>
</dbReference>
<evidence type="ECO:0000313" key="3">
    <source>
        <dbReference type="Proteomes" id="UP001595766"/>
    </source>
</evidence>
<organism evidence="2 3">
    <name type="scientific">Belliella kenyensis</name>
    <dbReference type="NCBI Taxonomy" id="1472724"/>
    <lineage>
        <taxon>Bacteria</taxon>
        <taxon>Pseudomonadati</taxon>
        <taxon>Bacteroidota</taxon>
        <taxon>Cytophagia</taxon>
        <taxon>Cytophagales</taxon>
        <taxon>Cyclobacteriaceae</taxon>
        <taxon>Belliella</taxon>
    </lineage>
</organism>
<dbReference type="Proteomes" id="UP001595766">
    <property type="component" value="Unassembled WGS sequence"/>
</dbReference>
<evidence type="ECO:0000256" key="1">
    <source>
        <dbReference type="SAM" id="Phobius"/>
    </source>
</evidence>
<name>A0ABV8EHM6_9BACT</name>
<proteinExistence type="predicted"/>
<sequence length="170" mass="18811">MRNRIIVGAIVGSLLTIGIILFQNLGGFNEVTFTTLDEPSIVLHGLTFEGTPQDEQIRHTFEKVGGEASKRSLPLFTLYYVEPAGKLDTMKVFVGIEAQDSIPGFETYKFTADLGIVAHVNAHRLVMPGPNKVKSKIRTHLKNQGSKEPFLYLDKIIDTESVQVIGLINQ</sequence>
<keyword evidence="1" id="KW-0812">Transmembrane</keyword>
<reference evidence="3" key="1">
    <citation type="journal article" date="2019" name="Int. J. Syst. Evol. Microbiol.">
        <title>The Global Catalogue of Microorganisms (GCM) 10K type strain sequencing project: providing services to taxonomists for standard genome sequencing and annotation.</title>
        <authorList>
            <consortium name="The Broad Institute Genomics Platform"/>
            <consortium name="The Broad Institute Genome Sequencing Center for Infectious Disease"/>
            <person name="Wu L."/>
            <person name="Ma J."/>
        </authorList>
    </citation>
    <scope>NUCLEOTIDE SEQUENCE [LARGE SCALE GENOMIC DNA]</scope>
    <source>
        <strain evidence="3">CECT 8551</strain>
    </source>
</reference>
<keyword evidence="1" id="KW-1133">Transmembrane helix</keyword>
<evidence type="ECO:0008006" key="4">
    <source>
        <dbReference type="Google" id="ProtNLM"/>
    </source>
</evidence>
<comment type="caution">
    <text evidence="2">The sequence shown here is derived from an EMBL/GenBank/DDBJ whole genome shotgun (WGS) entry which is preliminary data.</text>
</comment>
<accession>A0ABV8EHM6</accession>
<gene>
    <name evidence="2" type="ORF">ACFOUP_01960</name>
</gene>
<dbReference type="EMBL" id="JBHSAV010000003">
    <property type="protein sequence ID" value="MFC3975131.1"/>
    <property type="molecule type" value="Genomic_DNA"/>
</dbReference>
<evidence type="ECO:0000313" key="2">
    <source>
        <dbReference type="EMBL" id="MFC3975131.1"/>
    </source>
</evidence>